<dbReference type="HOGENOM" id="CLU_085305_3_1_0"/>
<dbReference type="EMBL" id="CP001848">
    <property type="protein sequence ID" value="ADB17548.1"/>
    <property type="molecule type" value="Genomic_DNA"/>
</dbReference>
<evidence type="ECO:0000256" key="6">
    <source>
        <dbReference type="ARBA" id="ARBA00023136"/>
    </source>
</evidence>
<dbReference type="eggNOG" id="COG0848">
    <property type="taxonomic scope" value="Bacteria"/>
</dbReference>
<evidence type="ECO:0000256" key="7">
    <source>
        <dbReference type="RuleBase" id="RU003879"/>
    </source>
</evidence>
<dbReference type="AlphaFoldDB" id="D2R8K7"/>
<accession>D2R8K7</accession>
<evidence type="ECO:0000256" key="2">
    <source>
        <dbReference type="ARBA" id="ARBA00005811"/>
    </source>
</evidence>
<organism evidence="9 10">
    <name type="scientific">Pirellula staleyi (strain ATCC 27377 / DSM 6068 / ICPB 4128)</name>
    <name type="common">Pirella staleyi</name>
    <dbReference type="NCBI Taxonomy" id="530564"/>
    <lineage>
        <taxon>Bacteria</taxon>
        <taxon>Pseudomonadati</taxon>
        <taxon>Planctomycetota</taxon>
        <taxon>Planctomycetia</taxon>
        <taxon>Pirellulales</taxon>
        <taxon>Pirellulaceae</taxon>
        <taxon>Pirellula</taxon>
    </lineage>
</organism>
<evidence type="ECO:0000256" key="5">
    <source>
        <dbReference type="ARBA" id="ARBA00022989"/>
    </source>
</evidence>
<evidence type="ECO:0000313" key="9">
    <source>
        <dbReference type="EMBL" id="ADB17548.1"/>
    </source>
</evidence>
<dbReference type="GO" id="GO:0022857">
    <property type="term" value="F:transmembrane transporter activity"/>
    <property type="evidence" value="ECO:0007669"/>
    <property type="project" value="InterPro"/>
</dbReference>
<dbReference type="GO" id="GO:0005886">
    <property type="term" value="C:plasma membrane"/>
    <property type="evidence" value="ECO:0007669"/>
    <property type="project" value="UniProtKB-SubCell"/>
</dbReference>
<dbReference type="PANTHER" id="PTHR30558:SF3">
    <property type="entry name" value="BIOPOLYMER TRANSPORT PROTEIN EXBD-RELATED"/>
    <property type="match status" value="1"/>
</dbReference>
<dbReference type="PANTHER" id="PTHR30558">
    <property type="entry name" value="EXBD MEMBRANE COMPONENT OF PMF-DRIVEN MACROMOLECULE IMPORT SYSTEM"/>
    <property type="match status" value="1"/>
</dbReference>
<dbReference type="Pfam" id="PF02472">
    <property type="entry name" value="ExbD"/>
    <property type="match status" value="1"/>
</dbReference>
<evidence type="ECO:0000256" key="8">
    <source>
        <dbReference type="SAM" id="Phobius"/>
    </source>
</evidence>
<keyword evidence="5 8" id="KW-1133">Transmembrane helix</keyword>
<sequence>MAVKINKGKALDLFNLTPMIDMVFLLLIFFLVASRFEEEDRELDVELPSASEARPQISKPKEIYVNVDSTGKMFVDGRVVSSLELDRFLTRAAVDNPLGQTVVIRADKRVELDSVVVVMNLCNKAGIRDYSLTTAGEP</sequence>
<protein>
    <submittedName>
        <fullName evidence="9">Biopolymer transport protein ExbD/TolR</fullName>
    </submittedName>
</protein>
<dbReference type="Gene3D" id="3.30.420.270">
    <property type="match status" value="1"/>
</dbReference>
<keyword evidence="7" id="KW-0813">Transport</keyword>
<dbReference type="InterPro" id="IPR003400">
    <property type="entry name" value="ExbD"/>
</dbReference>
<keyword evidence="6 8" id="KW-0472">Membrane</keyword>
<reference evidence="9 10" key="1">
    <citation type="journal article" date="2009" name="Stand. Genomic Sci.">
        <title>Complete genome sequence of Pirellula staleyi type strain (ATCC 27377).</title>
        <authorList>
            <person name="Clum A."/>
            <person name="Tindall B.J."/>
            <person name="Sikorski J."/>
            <person name="Ivanova N."/>
            <person name="Mavrommatis K."/>
            <person name="Lucas S."/>
            <person name="Glavina del Rio T."/>
            <person name="Nolan M."/>
            <person name="Chen F."/>
            <person name="Tice H."/>
            <person name="Pitluck S."/>
            <person name="Cheng J.F."/>
            <person name="Chertkov O."/>
            <person name="Brettin T."/>
            <person name="Han C."/>
            <person name="Detter J.C."/>
            <person name="Kuske C."/>
            <person name="Bruce D."/>
            <person name="Goodwin L."/>
            <person name="Ovchinikova G."/>
            <person name="Pati A."/>
            <person name="Mikhailova N."/>
            <person name="Chen A."/>
            <person name="Palaniappan K."/>
            <person name="Land M."/>
            <person name="Hauser L."/>
            <person name="Chang Y.J."/>
            <person name="Jeffries C.D."/>
            <person name="Chain P."/>
            <person name="Rohde M."/>
            <person name="Goker M."/>
            <person name="Bristow J."/>
            <person name="Eisen J.A."/>
            <person name="Markowitz V."/>
            <person name="Hugenholtz P."/>
            <person name="Kyrpides N.C."/>
            <person name="Klenk H.P."/>
            <person name="Lapidus A."/>
        </authorList>
    </citation>
    <scope>NUCLEOTIDE SEQUENCE [LARGE SCALE GENOMIC DNA]</scope>
    <source>
        <strain evidence="10">ATCC 27377 / DSM 6068 / ICPB 4128</strain>
    </source>
</reference>
<evidence type="ECO:0000256" key="4">
    <source>
        <dbReference type="ARBA" id="ARBA00022692"/>
    </source>
</evidence>
<comment type="similarity">
    <text evidence="2 7">Belongs to the ExbD/TolR family.</text>
</comment>
<evidence type="ECO:0000313" key="10">
    <source>
        <dbReference type="Proteomes" id="UP000001887"/>
    </source>
</evidence>
<dbReference type="GO" id="GO:0015031">
    <property type="term" value="P:protein transport"/>
    <property type="evidence" value="ECO:0007669"/>
    <property type="project" value="UniProtKB-KW"/>
</dbReference>
<keyword evidence="3" id="KW-1003">Cell membrane</keyword>
<dbReference type="OrthoDB" id="276842at2"/>
<gene>
    <name evidence="9" type="ordered locus">Psta_2883</name>
</gene>
<comment type="subcellular location">
    <subcellularLocation>
        <location evidence="1">Cell membrane</location>
        <topology evidence="1">Single-pass membrane protein</topology>
    </subcellularLocation>
    <subcellularLocation>
        <location evidence="7">Cell membrane</location>
        <topology evidence="7">Single-pass type II membrane protein</topology>
    </subcellularLocation>
</comment>
<keyword evidence="7" id="KW-0653">Protein transport</keyword>
<feature type="transmembrane region" description="Helical" evidence="8">
    <location>
        <begin position="13"/>
        <end position="33"/>
    </location>
</feature>
<dbReference type="STRING" id="530564.Psta_2883"/>
<keyword evidence="4 7" id="KW-0812">Transmembrane</keyword>
<evidence type="ECO:0000256" key="3">
    <source>
        <dbReference type="ARBA" id="ARBA00022475"/>
    </source>
</evidence>
<keyword evidence="10" id="KW-1185">Reference proteome</keyword>
<dbReference type="Proteomes" id="UP000001887">
    <property type="component" value="Chromosome"/>
</dbReference>
<evidence type="ECO:0000256" key="1">
    <source>
        <dbReference type="ARBA" id="ARBA00004162"/>
    </source>
</evidence>
<proteinExistence type="inferred from homology"/>
<name>D2R8K7_PIRSD</name>
<dbReference type="KEGG" id="psl:Psta_2883"/>